<accession>A0A8X6STR2</accession>
<feature type="region of interest" description="Disordered" evidence="1">
    <location>
        <begin position="51"/>
        <end position="71"/>
    </location>
</feature>
<feature type="compositionally biased region" description="Basic and acidic residues" evidence="1">
    <location>
        <begin position="1"/>
        <end position="12"/>
    </location>
</feature>
<evidence type="ECO:0000313" key="2">
    <source>
        <dbReference type="EMBL" id="GFY17265.1"/>
    </source>
</evidence>
<protein>
    <submittedName>
        <fullName evidence="2">Uncharacterized protein</fullName>
    </submittedName>
</protein>
<name>A0A8X6STR2_TRICX</name>
<comment type="caution">
    <text evidence="2">The sequence shown here is derived from an EMBL/GenBank/DDBJ whole genome shotgun (WGS) entry which is preliminary data.</text>
</comment>
<organism evidence="2 3">
    <name type="scientific">Trichonephila clavipes</name>
    <name type="common">Golden silk orbweaver</name>
    <name type="synonym">Nephila clavipes</name>
    <dbReference type="NCBI Taxonomy" id="2585209"/>
    <lineage>
        <taxon>Eukaryota</taxon>
        <taxon>Metazoa</taxon>
        <taxon>Ecdysozoa</taxon>
        <taxon>Arthropoda</taxon>
        <taxon>Chelicerata</taxon>
        <taxon>Arachnida</taxon>
        <taxon>Araneae</taxon>
        <taxon>Araneomorphae</taxon>
        <taxon>Entelegynae</taxon>
        <taxon>Araneoidea</taxon>
        <taxon>Nephilidae</taxon>
        <taxon>Trichonephila</taxon>
    </lineage>
</organism>
<evidence type="ECO:0000256" key="1">
    <source>
        <dbReference type="SAM" id="MobiDB-lite"/>
    </source>
</evidence>
<proteinExistence type="predicted"/>
<sequence length="71" mass="7674">MRMDEFTLECRRSVSSGTPKRGTTSRLTGAGSLLPPVYSEAWAKGIPRTPFSSLRDAAHGKHAGRKTNVVS</sequence>
<keyword evidence="3" id="KW-1185">Reference proteome</keyword>
<dbReference type="Proteomes" id="UP000887159">
    <property type="component" value="Unassembled WGS sequence"/>
</dbReference>
<feature type="region of interest" description="Disordered" evidence="1">
    <location>
        <begin position="1"/>
        <end position="30"/>
    </location>
</feature>
<dbReference type="EMBL" id="BMAU01021343">
    <property type="protein sequence ID" value="GFY17265.1"/>
    <property type="molecule type" value="Genomic_DNA"/>
</dbReference>
<reference evidence="2" key="1">
    <citation type="submission" date="2020-08" db="EMBL/GenBank/DDBJ databases">
        <title>Multicomponent nature underlies the extraordinary mechanical properties of spider dragline silk.</title>
        <authorList>
            <person name="Kono N."/>
            <person name="Nakamura H."/>
            <person name="Mori M."/>
            <person name="Yoshida Y."/>
            <person name="Ohtoshi R."/>
            <person name="Malay A.D."/>
            <person name="Moran D.A.P."/>
            <person name="Tomita M."/>
            <person name="Numata K."/>
            <person name="Arakawa K."/>
        </authorList>
    </citation>
    <scope>NUCLEOTIDE SEQUENCE</scope>
</reference>
<feature type="compositionally biased region" description="Polar residues" evidence="1">
    <location>
        <begin position="13"/>
        <end position="27"/>
    </location>
</feature>
<evidence type="ECO:0000313" key="3">
    <source>
        <dbReference type="Proteomes" id="UP000887159"/>
    </source>
</evidence>
<gene>
    <name evidence="2" type="ORF">TNCV_1090391</name>
</gene>
<dbReference type="AlphaFoldDB" id="A0A8X6STR2"/>